<keyword evidence="3" id="KW-1185">Reference proteome</keyword>
<proteinExistence type="predicted"/>
<keyword evidence="1" id="KW-0472">Membrane</keyword>
<evidence type="ECO:0000313" key="2">
    <source>
        <dbReference type="EMBL" id="MBB5869741.1"/>
    </source>
</evidence>
<feature type="transmembrane region" description="Helical" evidence="1">
    <location>
        <begin position="51"/>
        <end position="71"/>
    </location>
</feature>
<keyword evidence="1" id="KW-0812">Transmembrane</keyword>
<dbReference type="RefSeq" id="WP_184836577.1">
    <property type="nucleotide sequence ID" value="NZ_JACHMN010000002.1"/>
</dbReference>
<accession>A0A841BSF6</accession>
<protein>
    <recommendedName>
        <fullName evidence="4">YcxB family protein</fullName>
    </recommendedName>
</protein>
<name>A0A841BSF6_9ACTN</name>
<evidence type="ECO:0008006" key="4">
    <source>
        <dbReference type="Google" id="ProtNLM"/>
    </source>
</evidence>
<feature type="transmembrane region" description="Helical" evidence="1">
    <location>
        <begin position="27"/>
        <end position="45"/>
    </location>
</feature>
<comment type="caution">
    <text evidence="2">The sequence shown here is derived from an EMBL/GenBank/DDBJ whole genome shotgun (WGS) entry which is preliminary data.</text>
</comment>
<dbReference type="Proteomes" id="UP000587527">
    <property type="component" value="Unassembled WGS sequence"/>
</dbReference>
<evidence type="ECO:0000256" key="1">
    <source>
        <dbReference type="SAM" id="Phobius"/>
    </source>
</evidence>
<reference evidence="2 3" key="1">
    <citation type="submission" date="2020-08" db="EMBL/GenBank/DDBJ databases">
        <title>Sequencing the genomes of 1000 actinobacteria strains.</title>
        <authorList>
            <person name="Klenk H.-P."/>
        </authorList>
    </citation>
    <scope>NUCLEOTIDE SEQUENCE [LARGE SCALE GENOMIC DNA]</scope>
    <source>
        <strain evidence="2 3">DSM 45362</strain>
    </source>
</reference>
<dbReference type="EMBL" id="JACHMN010000002">
    <property type="protein sequence ID" value="MBB5869741.1"/>
    <property type="molecule type" value="Genomic_DNA"/>
</dbReference>
<gene>
    <name evidence="2" type="ORF">F4553_003120</name>
</gene>
<keyword evidence="1" id="KW-1133">Transmembrane helix</keyword>
<evidence type="ECO:0000313" key="3">
    <source>
        <dbReference type="Proteomes" id="UP000587527"/>
    </source>
</evidence>
<dbReference type="AlphaFoldDB" id="A0A841BSF6"/>
<sequence>MRIELTFTRDRAYAVALFKYLCRRVTGLRVVLGSALILLSVPFFVTKTLHSPLVGAVFAYVGALLLLFAALTAGRAGRRMPPHWYAPQAMTFDDETVVYRSETASSEFAWSVFTSVDLCDAALILRVGKTQFWDVPRSALTTEQTVTLIRHLPQRSLPAAMFLNEHDATPSWTP</sequence>
<organism evidence="2 3">
    <name type="scientific">Allocatelliglobosispora scoriae</name>
    <dbReference type="NCBI Taxonomy" id="643052"/>
    <lineage>
        <taxon>Bacteria</taxon>
        <taxon>Bacillati</taxon>
        <taxon>Actinomycetota</taxon>
        <taxon>Actinomycetes</taxon>
        <taxon>Micromonosporales</taxon>
        <taxon>Micromonosporaceae</taxon>
        <taxon>Allocatelliglobosispora</taxon>
    </lineage>
</organism>